<dbReference type="PANTHER" id="PTHR33711">
    <property type="entry name" value="DIOXYGENASE, PUTATIVE (AFU_ORTHOLOGUE AFUA_2G02910)-RELATED"/>
    <property type="match status" value="1"/>
</dbReference>
<sequence length="207" mass="22674">MPQTLDYLRETASQTAGPYVHIGLAPGAAGFDIYREELGRDIAGPNATGQRIRVEGLVIDGMGSPVKDVLLEVWQANSQGRYAHPEGGGAVEDGFRGWGRVITDFATGEWGFDTVKPGPVPGRNGTRQAPHLNLWLVARGINIGLNTRMYFADEAQANADDPVLNLIEWENRRATLIAPRGEDRDGLPVYRFVIRLQGDGETVFFDI</sequence>
<dbReference type="RefSeq" id="WP_305961859.1">
    <property type="nucleotide sequence ID" value="NZ_JAVAMQ010000002.1"/>
</dbReference>
<dbReference type="EC" id="1.13.11.3" evidence="5"/>
<keyword evidence="3 5" id="KW-0560">Oxidoreductase</keyword>
<accession>A0ABT9J840</accession>
<evidence type="ECO:0000256" key="3">
    <source>
        <dbReference type="ARBA" id="ARBA00023002"/>
    </source>
</evidence>
<dbReference type="GO" id="GO:0018578">
    <property type="term" value="F:protocatechuate 3,4-dioxygenase activity"/>
    <property type="evidence" value="ECO:0007669"/>
    <property type="project" value="UniProtKB-EC"/>
</dbReference>
<reference evidence="5 6" key="1">
    <citation type="submission" date="2023-08" db="EMBL/GenBank/DDBJ databases">
        <authorList>
            <person name="Park J.-S."/>
        </authorList>
    </citation>
    <scope>NUCLEOTIDE SEQUENCE [LARGE SCALE GENOMIC DNA]</scope>
    <source>
        <strain evidence="5 6">2205BS29-5</strain>
    </source>
</reference>
<evidence type="ECO:0000259" key="4">
    <source>
        <dbReference type="PROSITE" id="PS00083"/>
    </source>
</evidence>
<comment type="caution">
    <text evidence="5">The sequence shown here is derived from an EMBL/GenBank/DDBJ whole genome shotgun (WGS) entry which is preliminary data.</text>
</comment>
<dbReference type="InterPro" id="IPR015889">
    <property type="entry name" value="Intradiol_dOase_core"/>
</dbReference>
<dbReference type="InterPro" id="IPR000627">
    <property type="entry name" value="Intradiol_dOase_C"/>
</dbReference>
<organism evidence="5 6">
    <name type="scientific">Paracoccus spongiarum</name>
    <dbReference type="NCBI Taxonomy" id="3064387"/>
    <lineage>
        <taxon>Bacteria</taxon>
        <taxon>Pseudomonadati</taxon>
        <taxon>Pseudomonadota</taxon>
        <taxon>Alphaproteobacteria</taxon>
        <taxon>Rhodobacterales</taxon>
        <taxon>Paracoccaceae</taxon>
        <taxon>Paracoccus</taxon>
    </lineage>
</organism>
<dbReference type="InterPro" id="IPR012786">
    <property type="entry name" value="Protocat_dOase_a"/>
</dbReference>
<keyword evidence="2" id="KW-0223">Dioxygenase</keyword>
<dbReference type="Gene3D" id="2.60.130.10">
    <property type="entry name" value="Aromatic compound dioxygenase"/>
    <property type="match status" value="1"/>
</dbReference>
<dbReference type="InterPro" id="IPR050770">
    <property type="entry name" value="Intradiol_RC_Dioxygenase"/>
</dbReference>
<evidence type="ECO:0000313" key="5">
    <source>
        <dbReference type="EMBL" id="MDP5305983.1"/>
    </source>
</evidence>
<dbReference type="Proteomes" id="UP001224997">
    <property type="component" value="Unassembled WGS sequence"/>
</dbReference>
<dbReference type="SUPFAM" id="SSF49482">
    <property type="entry name" value="Aromatic compound dioxygenase"/>
    <property type="match status" value="1"/>
</dbReference>
<evidence type="ECO:0000256" key="2">
    <source>
        <dbReference type="ARBA" id="ARBA00022964"/>
    </source>
</evidence>
<dbReference type="PANTHER" id="PTHR33711:SF9">
    <property type="entry name" value="PROTOCATECHUATE 3,4-DIOXYGENASE ALPHA CHAIN"/>
    <property type="match status" value="1"/>
</dbReference>
<dbReference type="PROSITE" id="PS00083">
    <property type="entry name" value="INTRADIOL_DIOXYGENAS"/>
    <property type="match status" value="1"/>
</dbReference>
<dbReference type="NCBIfam" id="TIGR02423">
    <property type="entry name" value="protocat_alph"/>
    <property type="match status" value="1"/>
</dbReference>
<gene>
    <name evidence="5" type="primary">pcaG</name>
    <name evidence="5" type="ORF">Q5Y72_02600</name>
</gene>
<comment type="similarity">
    <text evidence="1">Belongs to the intradiol ring-cleavage dioxygenase family.</text>
</comment>
<keyword evidence="6" id="KW-1185">Reference proteome</keyword>
<evidence type="ECO:0000313" key="6">
    <source>
        <dbReference type="Proteomes" id="UP001224997"/>
    </source>
</evidence>
<feature type="domain" description="Intradiol ring-cleavage dioxygenases" evidence="4">
    <location>
        <begin position="54"/>
        <end position="82"/>
    </location>
</feature>
<protein>
    <submittedName>
        <fullName evidence="5">Protocatechuate 3,4-dioxygenase subunit alpha</fullName>
        <ecNumber evidence="5">1.13.11.3</ecNumber>
    </submittedName>
</protein>
<dbReference type="CDD" id="cd03463">
    <property type="entry name" value="3_4-PCD_alpha"/>
    <property type="match status" value="1"/>
</dbReference>
<dbReference type="EMBL" id="JAVAMQ010000002">
    <property type="protein sequence ID" value="MDP5305983.1"/>
    <property type="molecule type" value="Genomic_DNA"/>
</dbReference>
<dbReference type="Pfam" id="PF00775">
    <property type="entry name" value="Dioxygenase_C"/>
    <property type="match status" value="1"/>
</dbReference>
<proteinExistence type="inferred from homology"/>
<evidence type="ECO:0000256" key="1">
    <source>
        <dbReference type="ARBA" id="ARBA00007825"/>
    </source>
</evidence>
<name>A0ABT9J840_9RHOB</name>